<dbReference type="InterPro" id="IPR018487">
    <property type="entry name" value="Hemopexin-like_repeat"/>
</dbReference>
<dbReference type="Proteomes" id="UP001207742">
    <property type="component" value="Unassembled WGS sequence"/>
</dbReference>
<feature type="chain" id="PRO_5045134807" description="DKNYY domain-containing protein" evidence="1">
    <location>
        <begin position="20"/>
        <end position="256"/>
    </location>
</feature>
<evidence type="ECO:0008006" key="4">
    <source>
        <dbReference type="Google" id="ProtNLM"/>
    </source>
</evidence>
<evidence type="ECO:0000256" key="1">
    <source>
        <dbReference type="SAM" id="SignalP"/>
    </source>
</evidence>
<keyword evidence="3" id="KW-1185">Reference proteome</keyword>
<comment type="caution">
    <text evidence="2">The sequence shown here is derived from an EMBL/GenBank/DDBJ whole genome shotgun (WGS) entry which is preliminary data.</text>
</comment>
<accession>A0ABT3IV20</accession>
<evidence type="ECO:0000313" key="3">
    <source>
        <dbReference type="Proteomes" id="UP001207742"/>
    </source>
</evidence>
<reference evidence="2 3" key="1">
    <citation type="submission" date="2022-10" db="EMBL/GenBank/DDBJ databases">
        <title>Chitinophaga nivalis PC15 sp. nov., isolated from Pyeongchang county, South Korea.</title>
        <authorList>
            <person name="Trinh H.N."/>
        </authorList>
    </citation>
    <scope>NUCLEOTIDE SEQUENCE [LARGE SCALE GENOMIC DNA]</scope>
    <source>
        <strain evidence="2 3">PC14</strain>
    </source>
</reference>
<feature type="signal peptide" evidence="1">
    <location>
        <begin position="1"/>
        <end position="19"/>
    </location>
</feature>
<dbReference type="SMART" id="SM00120">
    <property type="entry name" value="HX"/>
    <property type="match status" value="4"/>
</dbReference>
<organism evidence="2 3">
    <name type="scientific">Chitinophaga nivalis</name>
    <dbReference type="NCBI Taxonomy" id="2991709"/>
    <lineage>
        <taxon>Bacteria</taxon>
        <taxon>Pseudomonadati</taxon>
        <taxon>Bacteroidota</taxon>
        <taxon>Chitinophagia</taxon>
        <taxon>Chitinophagales</taxon>
        <taxon>Chitinophagaceae</taxon>
        <taxon>Chitinophaga</taxon>
    </lineage>
</organism>
<gene>
    <name evidence="2" type="ORF">OL497_28125</name>
</gene>
<dbReference type="RefSeq" id="WP_264734598.1">
    <property type="nucleotide sequence ID" value="NZ_JAPDNR010000001.1"/>
</dbReference>
<proteinExistence type="predicted"/>
<name>A0ABT3IV20_9BACT</name>
<dbReference type="SUPFAM" id="SSF50923">
    <property type="entry name" value="Hemopexin-like domain"/>
    <property type="match status" value="1"/>
</dbReference>
<sequence length="256" mass="28841">MKRNLVLLILSGSMALLWASCQKNELNHSTEAALSDKTAAVQVSKKGPQSCFSGTYIDTMHYNNTPQLYIFNGNQYTRYDVLANTFNGVTSISNYPNMPFGSIDASYVDYWHYGGRPQLYMFSGNQYARYDMKNNSFEGTTAITNFPNMPFTSVDAAYVDTWHYGGRPQLYLFSGNRYARYDILANTFEGTTSITNFPNMPFTSVDAAYVDTWHYGGRPQLYLFSGGIYARYDIWANTYEGVNTVASGYAGSPFCH</sequence>
<keyword evidence="1" id="KW-0732">Signal</keyword>
<dbReference type="Gene3D" id="2.110.10.10">
    <property type="entry name" value="Hemopexin-like domain"/>
    <property type="match status" value="1"/>
</dbReference>
<evidence type="ECO:0000313" key="2">
    <source>
        <dbReference type="EMBL" id="MCW3487793.1"/>
    </source>
</evidence>
<dbReference type="InterPro" id="IPR036375">
    <property type="entry name" value="Hemopexin-like_dom_sf"/>
</dbReference>
<dbReference type="EMBL" id="JAPDNS010000002">
    <property type="protein sequence ID" value="MCW3487793.1"/>
    <property type="molecule type" value="Genomic_DNA"/>
</dbReference>
<dbReference type="PROSITE" id="PS51257">
    <property type="entry name" value="PROKAR_LIPOPROTEIN"/>
    <property type="match status" value="1"/>
</dbReference>
<protein>
    <recommendedName>
        <fullName evidence="4">DKNYY domain-containing protein</fullName>
    </recommendedName>
</protein>